<dbReference type="CDD" id="cd00063">
    <property type="entry name" value="FN3"/>
    <property type="match status" value="1"/>
</dbReference>
<gene>
    <name evidence="4" type="ORF">GCM10009431_03110</name>
</gene>
<organism evidence="4 5">
    <name type="scientific">Gaetbulibacter jejuensis</name>
    <dbReference type="NCBI Taxonomy" id="584607"/>
    <lineage>
        <taxon>Bacteria</taxon>
        <taxon>Pseudomonadati</taxon>
        <taxon>Bacteroidota</taxon>
        <taxon>Flavobacteriia</taxon>
        <taxon>Flavobacteriales</taxon>
        <taxon>Flavobacteriaceae</taxon>
        <taxon>Gaetbulibacter</taxon>
    </lineage>
</organism>
<dbReference type="InterPro" id="IPR011519">
    <property type="entry name" value="UnbV_ASPIC"/>
</dbReference>
<reference evidence="4 5" key="1">
    <citation type="journal article" date="2019" name="Int. J. Syst. Evol. Microbiol.">
        <title>The Global Catalogue of Microorganisms (GCM) 10K type strain sequencing project: providing services to taxonomists for standard genome sequencing and annotation.</title>
        <authorList>
            <consortium name="The Broad Institute Genomics Platform"/>
            <consortium name="The Broad Institute Genome Sequencing Center for Infectious Disease"/>
            <person name="Wu L."/>
            <person name="Ma J."/>
        </authorList>
    </citation>
    <scope>NUCLEOTIDE SEQUENCE [LARGE SCALE GENOMIC DNA]</scope>
    <source>
        <strain evidence="4 5">JCM 15976</strain>
    </source>
</reference>
<dbReference type="Proteomes" id="UP001500736">
    <property type="component" value="Unassembled WGS sequence"/>
</dbReference>
<dbReference type="RefSeq" id="WP_343795220.1">
    <property type="nucleotide sequence ID" value="NZ_BAAAGF010000001.1"/>
</dbReference>
<dbReference type="InterPro" id="IPR026444">
    <property type="entry name" value="Secre_tail"/>
</dbReference>
<evidence type="ECO:0000256" key="1">
    <source>
        <dbReference type="ARBA" id="ARBA00022729"/>
    </source>
</evidence>
<dbReference type="InterPro" id="IPR003961">
    <property type="entry name" value="FN3_dom"/>
</dbReference>
<dbReference type="InterPro" id="IPR036116">
    <property type="entry name" value="FN3_sf"/>
</dbReference>
<dbReference type="SUPFAM" id="SSF69318">
    <property type="entry name" value="Integrin alpha N-terminal domain"/>
    <property type="match status" value="1"/>
</dbReference>
<proteinExistence type="predicted"/>
<dbReference type="InterPro" id="IPR027039">
    <property type="entry name" value="Crtac1"/>
</dbReference>
<keyword evidence="1 2" id="KW-0732">Signal</keyword>
<dbReference type="Pfam" id="PF07593">
    <property type="entry name" value="UnbV_ASPIC"/>
    <property type="match status" value="1"/>
</dbReference>
<name>A0ABN1JDT6_9FLAO</name>
<dbReference type="PROSITE" id="PS50853">
    <property type="entry name" value="FN3"/>
    <property type="match status" value="1"/>
</dbReference>
<sequence>MKKITLVLFLISSCLSAQVLNQSANWPNTNWTLSGTYDSNPLIFVENPTVDSSTFSFDEDEAGDNSINNIAAVSPVINLTNAYNAGETWILVDANYVISIYQDESLSLEYWDDDASSWISWGTPITSNSSGAPNSNFCAGPPEALNAGHLNISAFTANQLANFQYRIHYNDNSSWGWGFCLTSPTIYSQMPPACPNITNLSVSNVSYDSADIFWQAGDVESSWEIAIQLAGTGVPTGSGESTTYNNPYEASSLLDNTTYEVYVRGNCGGGDYSNWIGPVNFTTPVLSRVNFTQDPIDVASGYDLTVVDMNNDFLDDIVSVSNTNVNIHYQLSTGGFNEANLPTPEADFMPGWSMAAADFDANGYTDLVYGNTFGVTFMKANDTGTAFTEISGPEDVFSQRTNFVDINNDGHLDAFVCHDVAPNVFYINDGNGNLTFNQGGLGDYSSGGNYGSIWIDYDNDRDIDMFIAKCGGEVARRTNQMLTNNGDGTFTENATALGLDDPMQTWSSTWGDYDNDGDMDVFVGASSGSHKLMRNNGNGTFTDVTSGAGVSTAPTGHENVSYDFDNDGFLDIACNGTIMYGKGDLTFEDIDNAQLSYANGSFGDLNNDGFIDAYYNETIYWNNTTPNNWITINTVGTVSNIHGIGARVEIHTDSGTQIRDVRSGEGFKYMSTLNTHFGLGSQTSINNITIYWPSGIIDIVENPTINTSVVVVEGETLGLDDTLTDNLIIYPNPTKDFLNISLPADNLESAIYTIFDISGKRVSNAKLDGSIIDVSYLSSGNYVLRIISGNSIKTQKFIKQ</sequence>
<dbReference type="PANTHER" id="PTHR16026">
    <property type="entry name" value="CARTILAGE ACIDIC PROTEIN 1"/>
    <property type="match status" value="1"/>
</dbReference>
<feature type="signal peptide" evidence="2">
    <location>
        <begin position="1"/>
        <end position="17"/>
    </location>
</feature>
<keyword evidence="5" id="KW-1185">Reference proteome</keyword>
<dbReference type="Pfam" id="PF13517">
    <property type="entry name" value="FG-GAP_3"/>
    <property type="match status" value="3"/>
</dbReference>
<comment type="caution">
    <text evidence="4">The sequence shown here is derived from an EMBL/GenBank/DDBJ whole genome shotgun (WGS) entry which is preliminary data.</text>
</comment>
<dbReference type="InterPro" id="IPR013517">
    <property type="entry name" value="FG-GAP"/>
</dbReference>
<dbReference type="Gene3D" id="2.130.10.130">
    <property type="entry name" value="Integrin alpha, N-terminal"/>
    <property type="match status" value="1"/>
</dbReference>
<dbReference type="InterPro" id="IPR028994">
    <property type="entry name" value="Integrin_alpha_N"/>
</dbReference>
<evidence type="ECO:0000259" key="3">
    <source>
        <dbReference type="PROSITE" id="PS50853"/>
    </source>
</evidence>
<feature type="chain" id="PRO_5045550487" description="Fibronectin type-III domain-containing protein" evidence="2">
    <location>
        <begin position="18"/>
        <end position="800"/>
    </location>
</feature>
<evidence type="ECO:0000256" key="2">
    <source>
        <dbReference type="SAM" id="SignalP"/>
    </source>
</evidence>
<accession>A0ABN1JDT6</accession>
<dbReference type="Pfam" id="PF18962">
    <property type="entry name" value="Por_Secre_tail"/>
    <property type="match status" value="1"/>
</dbReference>
<protein>
    <recommendedName>
        <fullName evidence="3">Fibronectin type-III domain-containing protein</fullName>
    </recommendedName>
</protein>
<evidence type="ECO:0000313" key="5">
    <source>
        <dbReference type="Proteomes" id="UP001500736"/>
    </source>
</evidence>
<dbReference type="PANTHER" id="PTHR16026:SF0">
    <property type="entry name" value="CARTILAGE ACIDIC PROTEIN 1"/>
    <property type="match status" value="1"/>
</dbReference>
<evidence type="ECO:0000313" key="4">
    <source>
        <dbReference type="EMBL" id="GAA0736876.1"/>
    </source>
</evidence>
<dbReference type="Gene3D" id="2.60.40.10">
    <property type="entry name" value="Immunoglobulins"/>
    <property type="match status" value="1"/>
</dbReference>
<feature type="domain" description="Fibronectin type-III" evidence="3">
    <location>
        <begin position="196"/>
        <end position="286"/>
    </location>
</feature>
<dbReference type="NCBIfam" id="TIGR04183">
    <property type="entry name" value="Por_Secre_tail"/>
    <property type="match status" value="1"/>
</dbReference>
<dbReference type="EMBL" id="BAAAGF010000001">
    <property type="protein sequence ID" value="GAA0736876.1"/>
    <property type="molecule type" value="Genomic_DNA"/>
</dbReference>
<dbReference type="InterPro" id="IPR013783">
    <property type="entry name" value="Ig-like_fold"/>
</dbReference>
<dbReference type="SUPFAM" id="SSF49265">
    <property type="entry name" value="Fibronectin type III"/>
    <property type="match status" value="1"/>
</dbReference>